<evidence type="ECO:0000313" key="5">
    <source>
        <dbReference type="EMBL" id="MBW6531942.1"/>
    </source>
</evidence>
<evidence type="ECO:0000313" key="6">
    <source>
        <dbReference type="Proteomes" id="UP000759103"/>
    </source>
</evidence>
<comment type="similarity">
    <text evidence="3">Belongs to the glycosyl hydrolase 26 family.</text>
</comment>
<accession>A0ABS7BR45</accession>
<feature type="active site" description="Nucleophile" evidence="3">
    <location>
        <position position="217"/>
    </location>
</feature>
<comment type="caution">
    <text evidence="5">The sequence shown here is derived from an EMBL/GenBank/DDBJ whole genome shotgun (WGS) entry which is preliminary data.</text>
</comment>
<feature type="active site" description="Proton donor" evidence="3">
    <location>
        <position position="110"/>
    </location>
</feature>
<gene>
    <name evidence="5" type="ORF">KZ820_14465</name>
</gene>
<evidence type="ECO:0000259" key="4">
    <source>
        <dbReference type="PROSITE" id="PS51764"/>
    </source>
</evidence>
<evidence type="ECO:0000256" key="3">
    <source>
        <dbReference type="PROSITE-ProRule" id="PRU01100"/>
    </source>
</evidence>
<dbReference type="SUPFAM" id="SSF51445">
    <property type="entry name" value="(Trans)glycosidases"/>
    <property type="match status" value="1"/>
</dbReference>
<dbReference type="Proteomes" id="UP000759103">
    <property type="component" value="Unassembled WGS sequence"/>
</dbReference>
<dbReference type="InterPro" id="IPR022790">
    <property type="entry name" value="GH26_dom"/>
</dbReference>
<dbReference type="InterPro" id="IPR017853">
    <property type="entry name" value="GH"/>
</dbReference>
<keyword evidence="6" id="KW-1185">Reference proteome</keyword>
<organism evidence="5 6">
    <name type="scientific">Sphingomonas citri</name>
    <dbReference type="NCBI Taxonomy" id="2862499"/>
    <lineage>
        <taxon>Bacteria</taxon>
        <taxon>Pseudomonadati</taxon>
        <taxon>Pseudomonadota</taxon>
        <taxon>Alphaproteobacteria</taxon>
        <taxon>Sphingomonadales</taxon>
        <taxon>Sphingomonadaceae</taxon>
        <taxon>Sphingomonas</taxon>
    </lineage>
</organism>
<reference evidence="5 6" key="1">
    <citation type="submission" date="2021-07" db="EMBL/GenBank/DDBJ databases">
        <title>Sphingomonas sp.</title>
        <authorList>
            <person name="Feng G."/>
            <person name="Li J."/>
            <person name="Pan M."/>
        </authorList>
    </citation>
    <scope>NUCLEOTIDE SEQUENCE [LARGE SCALE GENOMIC DNA]</scope>
    <source>
        <strain evidence="5 6">RRHST34</strain>
    </source>
</reference>
<dbReference type="RefSeq" id="WP_219749321.1">
    <property type="nucleotide sequence ID" value="NZ_JAHXZN010000005.1"/>
</dbReference>
<name>A0ABS7BR45_9SPHN</name>
<sequence>MTLIAASCGNELAGYQQFKAFAGRLDMGYFFMDQRPGMLVDSWKWQVDRSVEIATAMGIVPVFSIPFPGNAWEQAGAVNRGDWDDLYTAMGRYIRDKMKGRPWWVRGPWEFNLKRDFQNQSAVGALPDFARALRRMFGLFKLFGAKTIWCPNATRYEFDPLEAWPGIEWVDLVAQDIYFDASWAPKGVFGWFRDDPRGLDWLVRFAREKGKQVAFSEWGISDDAIADEGAQFVDWMKAQGAIIHHHAYYDRDEGPIQTKLSTGRRPASAAAFRRAL</sequence>
<dbReference type="PROSITE" id="PS51764">
    <property type="entry name" value="GH26"/>
    <property type="match status" value="1"/>
</dbReference>
<dbReference type="EMBL" id="JAHXZN010000005">
    <property type="protein sequence ID" value="MBW6531942.1"/>
    <property type="molecule type" value="Genomic_DNA"/>
</dbReference>
<evidence type="ECO:0000256" key="1">
    <source>
        <dbReference type="ARBA" id="ARBA00022801"/>
    </source>
</evidence>
<dbReference type="Gene3D" id="3.20.20.80">
    <property type="entry name" value="Glycosidases"/>
    <property type="match status" value="1"/>
</dbReference>
<evidence type="ECO:0000256" key="2">
    <source>
        <dbReference type="ARBA" id="ARBA00023295"/>
    </source>
</evidence>
<feature type="domain" description="GH26" evidence="4">
    <location>
        <begin position="1"/>
        <end position="276"/>
    </location>
</feature>
<protein>
    <recommendedName>
        <fullName evidence="4">GH26 domain-containing protein</fullName>
    </recommendedName>
</protein>
<proteinExistence type="inferred from homology"/>
<keyword evidence="2 3" id="KW-0326">Glycosidase</keyword>
<keyword evidence="1 3" id="KW-0378">Hydrolase</keyword>